<evidence type="ECO:0000313" key="4">
    <source>
        <dbReference type="Proteomes" id="UP000282483"/>
    </source>
</evidence>
<dbReference type="PANTHER" id="PTHR47485">
    <property type="entry name" value="THYLAKOID LUMENAL 17.4 KDA PROTEIN, CHLOROPLASTIC"/>
    <property type="match status" value="1"/>
</dbReference>
<gene>
    <name evidence="3" type="ORF">RVIR1_07500</name>
</gene>
<reference evidence="3 4" key="1">
    <citation type="submission" date="2017-03" db="EMBL/GenBank/DDBJ databases">
        <title>The genome sequence of Candidatus Rickettsiella viridis.</title>
        <authorList>
            <person name="Nikoh N."/>
            <person name="Tsuchida T."/>
            <person name="Yamaguchi K."/>
            <person name="Maeda T."/>
            <person name="Shigenobu S."/>
            <person name="Fukatsu T."/>
        </authorList>
    </citation>
    <scope>NUCLEOTIDE SEQUENCE [LARGE SCALE GENOMIC DNA]</scope>
    <source>
        <strain evidence="3 4">Ap-RA04</strain>
    </source>
</reference>
<dbReference type="EMBL" id="AP018005">
    <property type="protein sequence ID" value="BBB15239.1"/>
    <property type="molecule type" value="Genomic_DNA"/>
</dbReference>
<dbReference type="SUPFAM" id="SSF141571">
    <property type="entry name" value="Pentapeptide repeat-like"/>
    <property type="match status" value="1"/>
</dbReference>
<keyword evidence="2" id="KW-0812">Transmembrane</keyword>
<evidence type="ECO:0000313" key="3">
    <source>
        <dbReference type="EMBL" id="BBB15239.1"/>
    </source>
</evidence>
<protein>
    <submittedName>
        <fullName evidence="3">Putative low-complexity protein</fullName>
    </submittedName>
</protein>
<name>A0A2Z5UUL2_9COXI</name>
<keyword evidence="1" id="KW-0677">Repeat</keyword>
<evidence type="ECO:0000256" key="2">
    <source>
        <dbReference type="SAM" id="Phobius"/>
    </source>
</evidence>
<dbReference type="Proteomes" id="UP000282483">
    <property type="component" value="Chromosome"/>
</dbReference>
<keyword evidence="2" id="KW-1133">Transmembrane helix</keyword>
<dbReference type="AlphaFoldDB" id="A0A2Z5UUL2"/>
<keyword evidence="4" id="KW-1185">Reference proteome</keyword>
<dbReference type="PANTHER" id="PTHR47485:SF1">
    <property type="entry name" value="THYLAKOID LUMENAL 17.4 KDA PROTEIN, CHLOROPLASTIC"/>
    <property type="match status" value="1"/>
</dbReference>
<keyword evidence="2" id="KW-0472">Membrane</keyword>
<dbReference type="KEGG" id="rvi:RVIR1_07500"/>
<dbReference type="Gene3D" id="2.160.20.80">
    <property type="entry name" value="E3 ubiquitin-protein ligase SopA"/>
    <property type="match status" value="1"/>
</dbReference>
<accession>A0A2Z5UUL2</accession>
<evidence type="ECO:0000256" key="1">
    <source>
        <dbReference type="ARBA" id="ARBA00022737"/>
    </source>
</evidence>
<dbReference type="InterPro" id="IPR001646">
    <property type="entry name" value="5peptide_repeat"/>
</dbReference>
<sequence length="931" mass="106127">MLENINISDILILLGNIFAAVLYYTPLNKKDLFIMMARDPALTENFFSLSSINNDKYENIQATINLLIKEKLYSYLPNVEPIYAYNLALLKEEAKLQNELSVTIGKIKQWADEQSLPDTVSLVAFKEKLAMPSDAIVIMYGAGKKNLETVAVLITETAINLEQRKQIVINMLADKELTKCITGCYSRISSAAEQLIESFEGPHQTRSWVQSYINTEARQLAAKTAFPMPVTYQALVCKASGCSEESNMLHANNYLLMKAKERGLPVTVARDTGAIAFDTTINTNDKAIINTYISYLEKTLNANNLVTSISEKLHRDIQYLLSRDLNYADKINMIINKLNLLGEDNFYPGEILSEDGHLKSPDYIKITVTERLSKKEPLTITHHLPNMGLLEKAEIHTILSPEDGKTLKFHRFPSLALSWFQKDDERKPFLPFIKENGLSHFMAWEPLQQQPDGDDSILVLHNFLIKSTKDLLLIIDHLPKEKSFLNWISLKQIVSFVKQDATPEQFVDIFKNILFIPNRSQANKFLRECGNVFVHNMLRDGIFQSSVDIAFPQLSFTYTAKDYSVNVKQTVLKLTKELLQLITISNFRNFNGFVFYKIEYLDYLNQISFNHADLKQAQFFQPINNCKFDFADLRGTKFHHNLNTLSLQTDLREVTFPITNAEVTALNLRGAQLSTTSFAQLRNLDITDFSSTDLREVNFQHATIKSRLQYLNFNEANLESVDLNNLNLQSTWFIKTNLAKANLVRTELSFDNKFDQQTNLAHSQLTLSTLYSLYQKLGIKHFDHCTIVIDDVSMAIDLRFEKASLQGATFIGKKLKGIFIESDLTDTTFSPSTSATSDQIQTSTLRLEAKFKNSLLNKAKFNHVRFLRDNHFSDSSVQAIVFNAVEMSASLLFYFYEQGHRNFQGIHELKEGILSNKLPPLPPLPPFPIIQ</sequence>
<organism evidence="3 4">
    <name type="scientific">Candidatus Rickettsiella viridis</name>
    <dbReference type="NCBI Taxonomy" id="676208"/>
    <lineage>
        <taxon>Bacteria</taxon>
        <taxon>Pseudomonadati</taxon>
        <taxon>Pseudomonadota</taxon>
        <taxon>Gammaproteobacteria</taxon>
        <taxon>Legionellales</taxon>
        <taxon>Coxiellaceae</taxon>
        <taxon>Rickettsiella</taxon>
    </lineage>
</organism>
<feature type="transmembrane region" description="Helical" evidence="2">
    <location>
        <begin position="7"/>
        <end position="25"/>
    </location>
</feature>
<dbReference type="Pfam" id="PF00805">
    <property type="entry name" value="Pentapeptide"/>
    <property type="match status" value="1"/>
</dbReference>
<proteinExistence type="predicted"/>